<feature type="compositionally biased region" description="Polar residues" evidence="1">
    <location>
        <begin position="9"/>
        <end position="28"/>
    </location>
</feature>
<feature type="compositionally biased region" description="Polar residues" evidence="1">
    <location>
        <begin position="210"/>
        <end position="220"/>
    </location>
</feature>
<feature type="compositionally biased region" description="Polar residues" evidence="1">
    <location>
        <begin position="107"/>
        <end position="126"/>
    </location>
</feature>
<evidence type="ECO:0000313" key="3">
    <source>
        <dbReference type="EMBL" id="KAG2373978.1"/>
    </source>
</evidence>
<dbReference type="RefSeq" id="XP_044543152.1">
    <property type="nucleotide sequence ID" value="XM_044687321.1"/>
</dbReference>
<keyword evidence="2" id="KW-1133">Transmembrane helix</keyword>
<dbReference type="GeneID" id="68104097"/>
<feature type="compositionally biased region" description="Basic and acidic residues" evidence="1">
    <location>
        <begin position="132"/>
        <end position="158"/>
    </location>
</feature>
<dbReference type="EMBL" id="PYSW02000049">
    <property type="protein sequence ID" value="KAG2373978.1"/>
    <property type="molecule type" value="Genomic_DNA"/>
</dbReference>
<keyword evidence="2" id="KW-0812">Transmembrane</keyword>
<feature type="region of interest" description="Disordered" evidence="1">
    <location>
        <begin position="181"/>
        <end position="278"/>
    </location>
</feature>
<evidence type="ECO:0000256" key="1">
    <source>
        <dbReference type="SAM" id="MobiDB-lite"/>
    </source>
</evidence>
<keyword evidence="2" id="KW-0472">Membrane</keyword>
<dbReference type="Proteomes" id="UP000816034">
    <property type="component" value="Unassembled WGS sequence"/>
</dbReference>
<gene>
    <name evidence="3" type="ORF">C9374_011643</name>
</gene>
<evidence type="ECO:0000313" key="4">
    <source>
        <dbReference type="Proteomes" id="UP000816034"/>
    </source>
</evidence>
<accession>A0AA88GFK9</accession>
<feature type="compositionally biased region" description="Basic and acidic residues" evidence="1">
    <location>
        <begin position="252"/>
        <end position="267"/>
    </location>
</feature>
<evidence type="ECO:0000256" key="2">
    <source>
        <dbReference type="SAM" id="Phobius"/>
    </source>
</evidence>
<name>A0AA88GFK9_NAELO</name>
<feature type="region of interest" description="Disordered" evidence="1">
    <location>
        <begin position="1"/>
        <end position="59"/>
    </location>
</feature>
<sequence length="400" mass="45204">MMDEEQHFGNHSSTSITEQKQQPSSVNIINRYYEEGNIQSEDNDQKKQSQEMDELNVDDNQMIEKEFSKNLFDNEMGGEEDIISQSQQLMKSIKSGQYRPNEVKTSEPLTSNSMTALESGTETTKQVGFDRFSVESTKRDVPKKSKTEQKKSPDKSTKDANQTQTFIDTIFSPFYWIIGSNQNNSKKEKQQNATGTEDKSKTQESKETAHSTSNEKSTAVTSSKKPESTSDTSSSILSTIFSSSLFSSSSNKKHDENPEPKKDEPKKESKRRTTGSPLKWIERFGADAGKAASNALKDPLERLASSPVLATGEVIVVHSLDFDNIDFRRIFKYFLFMVFTWRFSNTFFGTLLPALVGIRRRRIEQQTGQTFVPIQHITTVPSKTKGAPSITFIPPQNYQQ</sequence>
<feature type="region of interest" description="Disordered" evidence="1">
    <location>
        <begin position="95"/>
        <end position="164"/>
    </location>
</feature>
<feature type="compositionally biased region" description="Basic and acidic residues" evidence="1">
    <location>
        <begin position="185"/>
        <end position="209"/>
    </location>
</feature>
<dbReference type="AlphaFoldDB" id="A0AA88GFK9"/>
<feature type="compositionally biased region" description="Low complexity" evidence="1">
    <location>
        <begin position="229"/>
        <end position="250"/>
    </location>
</feature>
<feature type="transmembrane region" description="Helical" evidence="2">
    <location>
        <begin position="333"/>
        <end position="356"/>
    </location>
</feature>
<protein>
    <submittedName>
        <fullName evidence="3">Uncharacterized protein</fullName>
    </submittedName>
</protein>
<comment type="caution">
    <text evidence="3">The sequence shown here is derived from an EMBL/GenBank/DDBJ whole genome shotgun (WGS) entry which is preliminary data.</text>
</comment>
<proteinExistence type="predicted"/>
<organism evidence="3 4">
    <name type="scientific">Naegleria lovaniensis</name>
    <name type="common">Amoeba</name>
    <dbReference type="NCBI Taxonomy" id="51637"/>
    <lineage>
        <taxon>Eukaryota</taxon>
        <taxon>Discoba</taxon>
        <taxon>Heterolobosea</taxon>
        <taxon>Tetramitia</taxon>
        <taxon>Eutetramitia</taxon>
        <taxon>Vahlkampfiidae</taxon>
        <taxon>Naegleria</taxon>
    </lineage>
</organism>
<reference evidence="3 4" key="1">
    <citation type="journal article" date="2018" name="BMC Genomics">
        <title>The genome of Naegleria lovaniensis, the basis for a comparative approach to unravel pathogenicity factors of the human pathogenic amoeba N. fowleri.</title>
        <authorList>
            <person name="Liechti N."/>
            <person name="Schurch N."/>
            <person name="Bruggmann R."/>
            <person name="Wittwer M."/>
        </authorList>
    </citation>
    <scope>NUCLEOTIDE SEQUENCE [LARGE SCALE GENOMIC DNA]</scope>
    <source>
        <strain evidence="3 4">ATCC 30569</strain>
    </source>
</reference>
<keyword evidence="4" id="KW-1185">Reference proteome</keyword>